<proteinExistence type="predicted"/>
<dbReference type="GeneID" id="24425359"/>
<name>A0A0K3ARP7_BABMR</name>
<dbReference type="RefSeq" id="XP_012649324.1">
    <property type="nucleotide sequence ID" value="XM_012793870.1"/>
</dbReference>
<evidence type="ECO:0000313" key="2">
    <source>
        <dbReference type="EMBL" id="CTQ41313.1"/>
    </source>
</evidence>
<accession>A0A0K3ARP7</accession>
<keyword evidence="3" id="KW-1185">Reference proteome</keyword>
<evidence type="ECO:0000313" key="3">
    <source>
        <dbReference type="Proteomes" id="UP000002899"/>
    </source>
</evidence>
<dbReference type="KEGG" id="bmic:BMR1_03g03565"/>
<evidence type="ECO:0000256" key="1">
    <source>
        <dbReference type="SAM" id="MobiDB-lite"/>
    </source>
</evidence>
<protein>
    <submittedName>
        <fullName evidence="2">Uncharacterized protein</fullName>
    </submittedName>
</protein>
<reference evidence="2 3" key="1">
    <citation type="journal article" date="2012" name="Nucleic Acids Res.">
        <title>Sequencing of the smallest Apicomplexan genome from the human pathogen Babesia microti.</title>
        <authorList>
            <person name="Cornillot E."/>
            <person name="Hadj-Kaddour K."/>
            <person name="Dassouli A."/>
            <person name="Noel B."/>
            <person name="Ranwez V."/>
            <person name="Vacherie B."/>
            <person name="Augagneur Y."/>
            <person name="Bres V."/>
            <person name="Duclos A."/>
            <person name="Randazzo S."/>
            <person name="Carcy B."/>
            <person name="Debierre-Grockiego F."/>
            <person name="Delbecq S."/>
            <person name="Moubri-Menage K."/>
            <person name="Shams-Eldin H."/>
            <person name="Usmani-Brown S."/>
            <person name="Bringaud F."/>
            <person name="Wincker P."/>
            <person name="Vivares C.P."/>
            <person name="Schwarz R.T."/>
            <person name="Schetters T.P."/>
            <person name="Krause P.J."/>
            <person name="Gorenflot A."/>
            <person name="Berry V."/>
            <person name="Barbe V."/>
            <person name="Ben Mamoun C."/>
        </authorList>
    </citation>
    <scope>NUCLEOTIDE SEQUENCE [LARGE SCALE GENOMIC DNA]</scope>
    <source>
        <strain evidence="2 3">RI</strain>
    </source>
</reference>
<sequence length="182" mass="20147">MDFVFYLRLFVFSSIIPGFYQLSLRSQMSAISLHKTDVKQSKPNLSDEDTGVPISQNQLMSGVDPVNDENPLIVNAPGNVDDESGVNNEEVEASDDVGTYSTNVNPNGAYVGDNEGELTNDSENTQLNTDTETNSNQEGMDGLVSKVDDYDSSDQNFLDMMDDYDSGDQNFLDMMDDDDMFE</sequence>
<dbReference type="Proteomes" id="UP000002899">
    <property type="component" value="Chromosome III"/>
</dbReference>
<feature type="compositionally biased region" description="Acidic residues" evidence="1">
    <location>
        <begin position="80"/>
        <end position="95"/>
    </location>
</feature>
<gene>
    <name evidence="2" type="ORF">BMR1_03g03565</name>
</gene>
<feature type="region of interest" description="Disordered" evidence="1">
    <location>
        <begin position="77"/>
        <end position="151"/>
    </location>
</feature>
<feature type="compositionally biased region" description="Polar residues" evidence="1">
    <location>
        <begin position="121"/>
        <end position="138"/>
    </location>
</feature>
<dbReference type="EMBL" id="LN871598">
    <property type="protein sequence ID" value="CTQ41313.1"/>
    <property type="molecule type" value="Genomic_DNA"/>
</dbReference>
<dbReference type="AlphaFoldDB" id="A0A0K3ARP7"/>
<organism evidence="2 3">
    <name type="scientific">Babesia microti (strain RI)</name>
    <dbReference type="NCBI Taxonomy" id="1133968"/>
    <lineage>
        <taxon>Eukaryota</taxon>
        <taxon>Sar</taxon>
        <taxon>Alveolata</taxon>
        <taxon>Apicomplexa</taxon>
        <taxon>Aconoidasida</taxon>
        <taxon>Piroplasmida</taxon>
        <taxon>Babesiidae</taxon>
        <taxon>Babesia</taxon>
    </lineage>
</organism>
<reference evidence="2 3" key="3">
    <citation type="journal article" date="2016" name="Sci. Rep.">
        <title>Genome-wide diversity and gene expression profiling of Babesia microti isolates identify polymorphic genes that mediate host-pathogen interactions.</title>
        <authorList>
            <person name="Silva J.C."/>
            <person name="Cornillot E."/>
            <person name="McCracken C."/>
            <person name="Usmani-Brown S."/>
            <person name="Dwivedi A."/>
            <person name="Ifeonu O.O."/>
            <person name="Crabtree J."/>
            <person name="Gotia H.T."/>
            <person name="Virji A.Z."/>
            <person name="Reynes C."/>
            <person name="Colinge J."/>
            <person name="Kumar V."/>
            <person name="Lawres L."/>
            <person name="Pazzi J.E."/>
            <person name="Pablo J.V."/>
            <person name="Hung C."/>
            <person name="Brancato J."/>
            <person name="Kumari P."/>
            <person name="Orvis J."/>
            <person name="Tretina K."/>
            <person name="Chibucos M."/>
            <person name="Ott S."/>
            <person name="Sadzewicz L."/>
            <person name="Sengamalay N."/>
            <person name="Shetty A.C."/>
            <person name="Su Q."/>
            <person name="Tallon L."/>
            <person name="Fraser C.M."/>
            <person name="Frutos R."/>
            <person name="Molina D.M."/>
            <person name="Krause P.J."/>
            <person name="Ben Mamoun C."/>
        </authorList>
    </citation>
    <scope>NUCLEOTIDE SEQUENCE [LARGE SCALE GENOMIC DNA]</scope>
    <source>
        <strain evidence="2 3">RI</strain>
    </source>
</reference>
<reference evidence="2 3" key="2">
    <citation type="journal article" date="2013" name="PLoS ONE">
        <title>Whole genome mapping and re-organization of the nuclear and mitochondrial genomes of Babesia microti isolates.</title>
        <authorList>
            <person name="Cornillot E."/>
            <person name="Dassouli A."/>
            <person name="Garg A."/>
            <person name="Pachikara N."/>
            <person name="Randazzo S."/>
            <person name="Depoix D."/>
            <person name="Carcy B."/>
            <person name="Delbecq S."/>
            <person name="Frutos R."/>
            <person name="Silva J.C."/>
            <person name="Sutton R."/>
            <person name="Krause P.J."/>
            <person name="Mamoun C.B."/>
        </authorList>
    </citation>
    <scope>NUCLEOTIDE SEQUENCE [LARGE SCALE GENOMIC DNA]</scope>
    <source>
        <strain evidence="2 3">RI</strain>
    </source>
</reference>
<dbReference type="VEuPathDB" id="PiroplasmaDB:BMR1_03g03565"/>